<dbReference type="Proteomes" id="UP000565155">
    <property type="component" value="Unassembled WGS sequence"/>
</dbReference>
<feature type="chain" id="PRO_5030637198" evidence="1">
    <location>
        <begin position="20"/>
        <end position="162"/>
    </location>
</feature>
<sequence>MNKNVGIILLSFFSSVALANAKFEDSLFKNVSQSIDNYGAKIKQCESMAKQNTPDKKTLEYSKNHIEALTPVLPFLSEKAFEACVLKEKQELAYYLLIAKNNASRTSTLKLVESTESLTFHIEPTSIEKFETLSKVHQEYIEKSPFFSRPFDALAFYEKLMQ</sequence>
<feature type="signal peptide" evidence="1">
    <location>
        <begin position="1"/>
        <end position="19"/>
    </location>
</feature>
<dbReference type="EMBL" id="JABCMA010000009">
    <property type="protein sequence ID" value="NMR74064.1"/>
    <property type="molecule type" value="Genomic_DNA"/>
</dbReference>
<accession>A0A7Y0QZI0</accession>
<dbReference type="RefSeq" id="WP_054729628.1">
    <property type="nucleotide sequence ID" value="NZ_CP046771.1"/>
</dbReference>
<keyword evidence="1" id="KW-0732">Signal</keyword>
<comment type="caution">
    <text evidence="2">The sequence shown here is derived from an EMBL/GenBank/DDBJ whole genome shotgun (WGS) entry which is preliminary data.</text>
</comment>
<gene>
    <name evidence="2" type="ORF">HKB35_10575</name>
</gene>
<protein>
    <submittedName>
        <fullName evidence="2">Uncharacterized protein</fullName>
    </submittedName>
</protein>
<dbReference type="AlphaFoldDB" id="A0A7Y0QZI0"/>
<name>A0A7Y0QZI0_VIBAL</name>
<reference evidence="2 3" key="1">
    <citation type="submission" date="2020-04" db="EMBL/GenBank/DDBJ databases">
        <title>Whole-genome sequencing of Vibrio spp. from China reveals different genetic environments of blaCTX-M-14 among diverse lineages.</title>
        <authorList>
            <person name="Zheng Z."/>
            <person name="Ye L."/>
            <person name="Chen S."/>
        </authorList>
    </citation>
    <scope>NUCLEOTIDE SEQUENCE [LARGE SCALE GENOMIC DNA]</scope>
    <source>
        <strain evidence="2 3">Vb1636</strain>
    </source>
</reference>
<evidence type="ECO:0000313" key="3">
    <source>
        <dbReference type="Proteomes" id="UP000565155"/>
    </source>
</evidence>
<evidence type="ECO:0000313" key="2">
    <source>
        <dbReference type="EMBL" id="NMR74064.1"/>
    </source>
</evidence>
<proteinExistence type="predicted"/>
<organism evidence="2 3">
    <name type="scientific">Vibrio alginolyticus</name>
    <dbReference type="NCBI Taxonomy" id="663"/>
    <lineage>
        <taxon>Bacteria</taxon>
        <taxon>Pseudomonadati</taxon>
        <taxon>Pseudomonadota</taxon>
        <taxon>Gammaproteobacteria</taxon>
        <taxon>Vibrionales</taxon>
        <taxon>Vibrionaceae</taxon>
        <taxon>Vibrio</taxon>
    </lineage>
</organism>
<dbReference type="GeneID" id="75165610"/>
<evidence type="ECO:0000256" key="1">
    <source>
        <dbReference type="SAM" id="SignalP"/>
    </source>
</evidence>